<name>A0A8J3BEK2_9ACTN</name>
<reference evidence="2" key="2">
    <citation type="submission" date="2020-09" db="EMBL/GenBank/DDBJ databases">
        <authorList>
            <person name="Sun Q."/>
            <person name="Ohkuma M."/>
        </authorList>
    </citation>
    <scope>NUCLEOTIDE SEQUENCE</scope>
    <source>
        <strain evidence="2">JCM 3090</strain>
    </source>
</reference>
<organism evidence="2 3">
    <name type="scientific">Pilimelia anulata</name>
    <dbReference type="NCBI Taxonomy" id="53371"/>
    <lineage>
        <taxon>Bacteria</taxon>
        <taxon>Bacillati</taxon>
        <taxon>Actinomycetota</taxon>
        <taxon>Actinomycetes</taxon>
        <taxon>Micromonosporales</taxon>
        <taxon>Micromonosporaceae</taxon>
        <taxon>Pilimelia</taxon>
    </lineage>
</organism>
<evidence type="ECO:0000313" key="3">
    <source>
        <dbReference type="Proteomes" id="UP000649739"/>
    </source>
</evidence>
<gene>
    <name evidence="2" type="ORF">GCM10010123_43730</name>
</gene>
<dbReference type="EMBL" id="BMQB01000013">
    <property type="protein sequence ID" value="GGK09132.1"/>
    <property type="molecule type" value="Genomic_DNA"/>
</dbReference>
<feature type="region of interest" description="Disordered" evidence="1">
    <location>
        <begin position="1"/>
        <end position="31"/>
    </location>
</feature>
<evidence type="ECO:0000313" key="2">
    <source>
        <dbReference type="EMBL" id="GGK09132.1"/>
    </source>
</evidence>
<evidence type="ECO:0000256" key="1">
    <source>
        <dbReference type="SAM" id="MobiDB-lite"/>
    </source>
</evidence>
<comment type="caution">
    <text evidence="2">The sequence shown here is derived from an EMBL/GenBank/DDBJ whole genome shotgun (WGS) entry which is preliminary data.</text>
</comment>
<protein>
    <recommendedName>
        <fullName evidence="4">NERD domain-containing protein</fullName>
    </recommendedName>
</protein>
<feature type="region of interest" description="Disordered" evidence="1">
    <location>
        <begin position="199"/>
        <end position="233"/>
    </location>
</feature>
<sequence length="233" mass="25244">MTGIPKQRRGDNSEEGAPTLPTAQARPATPLDWLRRRRARRDVRRTEAAGNRAADRLGELGPGWHVVDWPRTDDLPHLGEQAGFLVIGPGGVFAVTVADHGRSTVLIAGDVVQINGRRPPYIPHARKDAAAASRVLSKAVGMDVPVFAVLAFVGTGRISMHGLPRDCMLTSYRVLDRLLLAGGDRISPHTAEKLAHVAGDPATWINPPYRSSDDDDRDRQDRAPNSAPEPSQS</sequence>
<dbReference type="RefSeq" id="WP_373291348.1">
    <property type="nucleotide sequence ID" value="NZ_BMQB01000013.1"/>
</dbReference>
<reference evidence="2" key="1">
    <citation type="journal article" date="2014" name="Int. J. Syst. Evol. Microbiol.">
        <title>Complete genome sequence of Corynebacterium casei LMG S-19264T (=DSM 44701T), isolated from a smear-ripened cheese.</title>
        <authorList>
            <consortium name="US DOE Joint Genome Institute (JGI-PGF)"/>
            <person name="Walter F."/>
            <person name="Albersmeier A."/>
            <person name="Kalinowski J."/>
            <person name="Ruckert C."/>
        </authorList>
    </citation>
    <scope>NUCLEOTIDE SEQUENCE</scope>
    <source>
        <strain evidence="2">JCM 3090</strain>
    </source>
</reference>
<keyword evidence="3" id="KW-1185">Reference proteome</keyword>
<dbReference type="AlphaFoldDB" id="A0A8J3BEK2"/>
<accession>A0A8J3BEK2</accession>
<evidence type="ECO:0008006" key="4">
    <source>
        <dbReference type="Google" id="ProtNLM"/>
    </source>
</evidence>
<dbReference type="Proteomes" id="UP000649739">
    <property type="component" value="Unassembled WGS sequence"/>
</dbReference>
<proteinExistence type="predicted"/>